<evidence type="ECO:0000256" key="1">
    <source>
        <dbReference type="ARBA" id="ARBA00004804"/>
    </source>
</evidence>
<dbReference type="Pfam" id="PF01208">
    <property type="entry name" value="URO-D"/>
    <property type="match status" value="1"/>
</dbReference>
<evidence type="ECO:0000256" key="4">
    <source>
        <dbReference type="ARBA" id="ARBA00022793"/>
    </source>
</evidence>
<comment type="subunit">
    <text evidence="7">Homodimer.</text>
</comment>
<comment type="function">
    <text evidence="7">Catalyzes the decarboxylation of four acetate groups of uroporphyrinogen-III to yield coproporphyrinogen-III.</text>
</comment>
<comment type="caution">
    <text evidence="7">Lacks conserved residue(s) required for the propagation of feature annotation.</text>
</comment>
<dbReference type="Gene3D" id="3.20.20.210">
    <property type="match status" value="1"/>
</dbReference>
<dbReference type="EC" id="4.1.1.37" evidence="3 7"/>
<dbReference type="SUPFAM" id="SSF51726">
    <property type="entry name" value="UROD/MetE-like"/>
    <property type="match status" value="1"/>
</dbReference>
<comment type="caution">
    <text evidence="12">The sequence shown here is derived from an EMBL/GenBank/DDBJ whole genome shotgun (WGS) entry which is preliminary data.</text>
</comment>
<dbReference type="AlphaFoldDB" id="A0A6N9NFR6"/>
<comment type="catalytic activity">
    <reaction evidence="7 8">
        <text>uroporphyrinogen III + 4 H(+) = coproporphyrinogen III + 4 CO2</text>
        <dbReference type="Rhea" id="RHEA:19865"/>
        <dbReference type="ChEBI" id="CHEBI:15378"/>
        <dbReference type="ChEBI" id="CHEBI:16526"/>
        <dbReference type="ChEBI" id="CHEBI:57308"/>
        <dbReference type="ChEBI" id="CHEBI:57309"/>
        <dbReference type="EC" id="4.1.1.37"/>
    </reaction>
</comment>
<dbReference type="PANTHER" id="PTHR21091">
    <property type="entry name" value="METHYLTETRAHYDROFOLATE:HOMOCYSTEINE METHYLTRANSFERASE RELATED"/>
    <property type="match status" value="1"/>
</dbReference>
<proteinExistence type="inferred from homology"/>
<accession>A0A6N9NFR6</accession>
<name>A0A6N9NFR6_9FLAO</name>
<feature type="domain" description="Uroporphyrinogen decarboxylase (URO-D)" evidence="11">
    <location>
        <begin position="138"/>
        <end position="154"/>
    </location>
</feature>
<gene>
    <name evidence="7 12" type="primary">hemE</name>
    <name evidence="12" type="ORF">GQN54_00930</name>
</gene>
<dbReference type="InterPro" id="IPR038071">
    <property type="entry name" value="UROD/MetE-like_sf"/>
</dbReference>
<evidence type="ECO:0000259" key="10">
    <source>
        <dbReference type="PROSITE" id="PS00906"/>
    </source>
</evidence>
<dbReference type="GO" id="GO:0005829">
    <property type="term" value="C:cytosol"/>
    <property type="evidence" value="ECO:0007669"/>
    <property type="project" value="TreeGrafter"/>
</dbReference>
<feature type="site" description="Transition state stabilizer" evidence="7">
    <location>
        <position position="75"/>
    </location>
</feature>
<comment type="pathway">
    <text evidence="1 7 8">Porphyrin-containing compound metabolism; protoporphyrin-IX biosynthesis; coproporphyrinogen-III from 5-aminolevulinate: step 4/4.</text>
</comment>
<evidence type="ECO:0000256" key="2">
    <source>
        <dbReference type="ARBA" id="ARBA00009935"/>
    </source>
</evidence>
<evidence type="ECO:0000259" key="11">
    <source>
        <dbReference type="PROSITE" id="PS00907"/>
    </source>
</evidence>
<keyword evidence="4 7" id="KW-0210">Decarboxylase</keyword>
<dbReference type="Proteomes" id="UP000470771">
    <property type="component" value="Unassembled WGS sequence"/>
</dbReference>
<comment type="similarity">
    <text evidence="2 7 9">Belongs to the uroporphyrinogen decarboxylase family.</text>
</comment>
<feature type="binding site" evidence="7">
    <location>
        <position position="205"/>
    </location>
    <ligand>
        <name>substrate</name>
    </ligand>
</feature>
<dbReference type="RefSeq" id="WP_160631048.1">
    <property type="nucleotide sequence ID" value="NZ_WWNE01000003.1"/>
</dbReference>
<dbReference type="PROSITE" id="PS00906">
    <property type="entry name" value="UROD_1"/>
    <property type="match status" value="1"/>
</dbReference>
<dbReference type="InterPro" id="IPR000257">
    <property type="entry name" value="Uroporphyrinogen_deCOase"/>
</dbReference>
<evidence type="ECO:0000313" key="13">
    <source>
        <dbReference type="Proteomes" id="UP000470771"/>
    </source>
</evidence>
<feature type="binding site" evidence="7">
    <location>
        <position position="150"/>
    </location>
    <ligand>
        <name>substrate</name>
    </ligand>
</feature>
<evidence type="ECO:0000256" key="6">
    <source>
        <dbReference type="ARBA" id="ARBA00023244"/>
    </source>
</evidence>
<keyword evidence="5 7" id="KW-0456">Lyase</keyword>
<dbReference type="UniPathway" id="UPA00251">
    <property type="reaction ID" value="UER00321"/>
</dbReference>
<dbReference type="InterPro" id="IPR006361">
    <property type="entry name" value="Uroporphyrinogen_deCO2ase_HemE"/>
</dbReference>
<dbReference type="PROSITE" id="PS00907">
    <property type="entry name" value="UROD_2"/>
    <property type="match status" value="1"/>
</dbReference>
<organism evidence="12 13">
    <name type="scientific">Acidiluteibacter ferrifornacis</name>
    <dbReference type="NCBI Taxonomy" id="2692424"/>
    <lineage>
        <taxon>Bacteria</taxon>
        <taxon>Pseudomonadati</taxon>
        <taxon>Bacteroidota</taxon>
        <taxon>Flavobacteriia</taxon>
        <taxon>Flavobacteriales</taxon>
        <taxon>Cryomorphaceae</taxon>
        <taxon>Acidiluteibacter</taxon>
    </lineage>
</organism>
<dbReference type="CDD" id="cd00717">
    <property type="entry name" value="URO-D"/>
    <property type="match status" value="1"/>
</dbReference>
<feature type="binding site" evidence="7">
    <location>
        <position position="320"/>
    </location>
    <ligand>
        <name>substrate</name>
    </ligand>
</feature>
<protein>
    <recommendedName>
        <fullName evidence="3 7">Uroporphyrinogen decarboxylase</fullName>
        <shortName evidence="7">UPD</shortName>
        <shortName evidence="7">URO-D</shortName>
        <ecNumber evidence="3 7">4.1.1.37</ecNumber>
    </recommendedName>
</protein>
<feature type="domain" description="Uroporphyrinogen decarboxylase (URO-D)" evidence="10">
    <location>
        <begin position="21"/>
        <end position="30"/>
    </location>
</feature>
<dbReference type="HAMAP" id="MF_00218">
    <property type="entry name" value="URO_D"/>
    <property type="match status" value="1"/>
</dbReference>
<keyword evidence="13" id="KW-1185">Reference proteome</keyword>
<feature type="binding site" evidence="7">
    <location>
        <begin position="26"/>
        <end position="30"/>
    </location>
    <ligand>
        <name>substrate</name>
    </ligand>
</feature>
<sequence length="345" mass="38632">MTTFNDTFLRACRKEDVSHTPVWFMRQAGRYQADYRELKKKYSIIDICKIPEVCAEVTFSPVNQFALDAAIVFSDIMIPLEPMGISFEYKPGVGPVIHNPIASKADVDRLKTIDPGSDLKYTGDALGILKKGLNIPCLGFVGAPFTLASYMIEGGPSKSYAKLKAFMYNQTANWHLLMDKLTVAMTDYLLYQQESGASALQIFDSWVGILSVQDYREYVYPHMEKMMQTLKSKTDVPIILFGTNTSHLLQDFRKTGPDVIGIDWKTDINAAWADLDHSVAVQGNLDPTLLFGEWSLIEQRTKAILDSVGGRNGHIFNLGHGILPGTPEENVRRLADYVRAYSART</sequence>
<evidence type="ECO:0000256" key="9">
    <source>
        <dbReference type="RuleBase" id="RU004169"/>
    </source>
</evidence>
<dbReference type="GO" id="GO:0004853">
    <property type="term" value="F:uroporphyrinogen decarboxylase activity"/>
    <property type="evidence" value="ECO:0007669"/>
    <property type="project" value="UniProtKB-UniRule"/>
</dbReference>
<dbReference type="GO" id="GO:0006782">
    <property type="term" value="P:protoporphyrinogen IX biosynthetic process"/>
    <property type="evidence" value="ECO:0007669"/>
    <property type="project" value="UniProtKB-UniRule"/>
</dbReference>
<evidence type="ECO:0000256" key="8">
    <source>
        <dbReference type="RuleBase" id="RU000554"/>
    </source>
</evidence>
<evidence type="ECO:0000256" key="7">
    <source>
        <dbReference type="HAMAP-Rule" id="MF_00218"/>
    </source>
</evidence>
<comment type="subcellular location">
    <subcellularLocation>
        <location evidence="7">Cytoplasm</location>
    </subcellularLocation>
</comment>
<feature type="binding site" evidence="7">
    <location>
        <position position="75"/>
    </location>
    <ligand>
        <name>substrate</name>
    </ligand>
</feature>
<dbReference type="NCBIfam" id="TIGR01464">
    <property type="entry name" value="hemE"/>
    <property type="match status" value="1"/>
</dbReference>
<dbReference type="PANTHER" id="PTHR21091:SF169">
    <property type="entry name" value="UROPORPHYRINOGEN DECARBOXYLASE"/>
    <property type="match status" value="1"/>
</dbReference>
<keyword evidence="7" id="KW-0963">Cytoplasm</keyword>
<evidence type="ECO:0000256" key="3">
    <source>
        <dbReference type="ARBA" id="ARBA00012288"/>
    </source>
</evidence>
<keyword evidence="6 7" id="KW-0627">Porphyrin biosynthesis</keyword>
<evidence type="ECO:0000313" key="12">
    <source>
        <dbReference type="EMBL" id="NBG64659.1"/>
    </source>
</evidence>
<dbReference type="EMBL" id="WWNE01000003">
    <property type="protein sequence ID" value="NBG64659.1"/>
    <property type="molecule type" value="Genomic_DNA"/>
</dbReference>
<evidence type="ECO:0000256" key="5">
    <source>
        <dbReference type="ARBA" id="ARBA00023239"/>
    </source>
</evidence>
<reference evidence="12 13" key="1">
    <citation type="submission" date="2019-12" db="EMBL/GenBank/DDBJ databases">
        <authorList>
            <person name="Zhao J."/>
        </authorList>
    </citation>
    <scope>NUCLEOTIDE SEQUENCE [LARGE SCALE GENOMIC DNA]</scope>
    <source>
        <strain evidence="12 13">S-15</strain>
    </source>
</reference>